<evidence type="ECO:0000313" key="2">
    <source>
        <dbReference type="WBParaSite" id="TMUE_1000002727.1"/>
    </source>
</evidence>
<proteinExistence type="predicted"/>
<keyword evidence="1" id="KW-1185">Reference proteome</keyword>
<protein>
    <submittedName>
        <fullName evidence="2">FAT domain-containing protein</fullName>
    </submittedName>
</protein>
<evidence type="ECO:0000313" key="1">
    <source>
        <dbReference type="Proteomes" id="UP000046395"/>
    </source>
</evidence>
<reference evidence="2" key="1">
    <citation type="submission" date="2019-12" db="UniProtKB">
        <authorList>
            <consortium name="WormBaseParasite"/>
        </authorList>
    </citation>
    <scope>IDENTIFICATION</scope>
</reference>
<dbReference type="AlphaFoldDB" id="A0A5S6Q6Z9"/>
<organism evidence="1 2">
    <name type="scientific">Trichuris muris</name>
    <name type="common">Mouse whipworm</name>
    <dbReference type="NCBI Taxonomy" id="70415"/>
    <lineage>
        <taxon>Eukaryota</taxon>
        <taxon>Metazoa</taxon>
        <taxon>Ecdysozoa</taxon>
        <taxon>Nematoda</taxon>
        <taxon>Enoplea</taxon>
        <taxon>Dorylaimia</taxon>
        <taxon>Trichinellida</taxon>
        <taxon>Trichuridae</taxon>
        <taxon>Trichuris</taxon>
    </lineage>
</organism>
<dbReference type="Proteomes" id="UP000046395">
    <property type="component" value="Unassembled WGS sequence"/>
</dbReference>
<sequence length="238" mass="27560">MQMEKAKRLKAMNETVMPLLQATVMISETEHSLLPPDSNAELFSIHCVIYGMLKQDERAEELFAYSSKINPNNAKNWKNWELHMQNAFLRNRFAAFRVIAFEVIVRLLNTGFSGSEWEMRKCLSTVFHLLHYDDKDSTLKKQFLPQLFDLLCICKFRGVVLLIANVAQEFPEGVLCQLQVYRSSSDNGPLDKSVEVGLENIYKHVLKQYPVLTYPLIDFSKRLISAVAREDPMKRLLR</sequence>
<accession>A0A5S6Q6Z9</accession>
<dbReference type="WBParaSite" id="TMUE_1000002727.1">
    <property type="protein sequence ID" value="TMUE_1000002727.1"/>
    <property type="gene ID" value="WBGene00295224"/>
</dbReference>
<name>A0A5S6Q6Z9_TRIMR</name>
<dbReference type="STRING" id="70415.A0A5S6Q6Z9"/>